<evidence type="ECO:0000256" key="3">
    <source>
        <dbReference type="PROSITE-ProRule" id="PRU00023"/>
    </source>
</evidence>
<dbReference type="PROSITE" id="PS50088">
    <property type="entry name" value="ANK_REPEAT"/>
    <property type="match status" value="2"/>
</dbReference>
<sequence>MAVKSEACSASVVIYMVEHGAAIAARTDTGETALHLAAVRGSELVAWYLIDNKADIDAMDYRQKTPLHCVVDVGLGFWRNPLVNLLLEKGANVKLEDMNGETVIDAAMRADSGLEEWEREKIREVYPACVPYVPAEYREPEAFVQAQTRPIDERPSSWKVFERESKKEARSSLESVKKLFKATRTSRYRMSRS</sequence>
<gene>
    <name evidence="4" type="ORF">P167DRAFT_506257</name>
</gene>
<protein>
    <submittedName>
        <fullName evidence="4">Ankyrin</fullName>
    </submittedName>
</protein>
<dbReference type="PROSITE" id="PS50297">
    <property type="entry name" value="ANK_REP_REGION"/>
    <property type="match status" value="1"/>
</dbReference>
<dbReference type="PRINTS" id="PR01415">
    <property type="entry name" value="ANKYRIN"/>
</dbReference>
<dbReference type="Proteomes" id="UP000277580">
    <property type="component" value="Unassembled WGS sequence"/>
</dbReference>
<keyword evidence="1" id="KW-0677">Repeat</keyword>
<evidence type="ECO:0000313" key="5">
    <source>
        <dbReference type="Proteomes" id="UP000277580"/>
    </source>
</evidence>
<proteinExistence type="predicted"/>
<feature type="repeat" description="ANK" evidence="3">
    <location>
        <begin position="29"/>
        <end position="61"/>
    </location>
</feature>
<feature type="repeat" description="ANK" evidence="3">
    <location>
        <begin position="62"/>
        <end position="98"/>
    </location>
</feature>
<organism evidence="4 5">
    <name type="scientific">Morchella conica CCBAS932</name>
    <dbReference type="NCBI Taxonomy" id="1392247"/>
    <lineage>
        <taxon>Eukaryota</taxon>
        <taxon>Fungi</taxon>
        <taxon>Dikarya</taxon>
        <taxon>Ascomycota</taxon>
        <taxon>Pezizomycotina</taxon>
        <taxon>Pezizomycetes</taxon>
        <taxon>Pezizales</taxon>
        <taxon>Morchellaceae</taxon>
        <taxon>Morchella</taxon>
    </lineage>
</organism>
<reference evidence="4 5" key="1">
    <citation type="journal article" date="2018" name="Nat. Ecol. Evol.">
        <title>Pezizomycetes genomes reveal the molecular basis of ectomycorrhizal truffle lifestyle.</title>
        <authorList>
            <person name="Murat C."/>
            <person name="Payen T."/>
            <person name="Noel B."/>
            <person name="Kuo A."/>
            <person name="Morin E."/>
            <person name="Chen J."/>
            <person name="Kohler A."/>
            <person name="Krizsan K."/>
            <person name="Balestrini R."/>
            <person name="Da Silva C."/>
            <person name="Montanini B."/>
            <person name="Hainaut M."/>
            <person name="Levati E."/>
            <person name="Barry K.W."/>
            <person name="Belfiori B."/>
            <person name="Cichocki N."/>
            <person name="Clum A."/>
            <person name="Dockter R.B."/>
            <person name="Fauchery L."/>
            <person name="Guy J."/>
            <person name="Iotti M."/>
            <person name="Le Tacon F."/>
            <person name="Lindquist E.A."/>
            <person name="Lipzen A."/>
            <person name="Malagnac F."/>
            <person name="Mello A."/>
            <person name="Molinier V."/>
            <person name="Miyauchi S."/>
            <person name="Poulain J."/>
            <person name="Riccioni C."/>
            <person name="Rubini A."/>
            <person name="Sitrit Y."/>
            <person name="Splivallo R."/>
            <person name="Traeger S."/>
            <person name="Wang M."/>
            <person name="Zifcakova L."/>
            <person name="Wipf D."/>
            <person name="Zambonelli A."/>
            <person name="Paolocci F."/>
            <person name="Nowrousian M."/>
            <person name="Ottonello S."/>
            <person name="Baldrian P."/>
            <person name="Spatafora J.W."/>
            <person name="Henrissat B."/>
            <person name="Nagy L.G."/>
            <person name="Aury J.M."/>
            <person name="Wincker P."/>
            <person name="Grigoriev I.V."/>
            <person name="Bonfante P."/>
            <person name="Martin F.M."/>
        </authorList>
    </citation>
    <scope>NUCLEOTIDE SEQUENCE [LARGE SCALE GENOMIC DNA]</scope>
    <source>
        <strain evidence="4 5">CCBAS932</strain>
    </source>
</reference>
<dbReference type="InParanoid" id="A0A3N4KTT0"/>
<dbReference type="SMART" id="SM00248">
    <property type="entry name" value="ANK"/>
    <property type="match status" value="2"/>
</dbReference>
<evidence type="ECO:0000256" key="2">
    <source>
        <dbReference type="ARBA" id="ARBA00023043"/>
    </source>
</evidence>
<keyword evidence="2 3" id="KW-0040">ANK repeat</keyword>
<dbReference type="OrthoDB" id="1577640at2759"/>
<dbReference type="EMBL" id="ML119127">
    <property type="protein sequence ID" value="RPB12692.1"/>
    <property type="molecule type" value="Genomic_DNA"/>
</dbReference>
<dbReference type="STRING" id="1392247.A0A3N4KTT0"/>
<evidence type="ECO:0000313" key="4">
    <source>
        <dbReference type="EMBL" id="RPB12692.1"/>
    </source>
</evidence>
<dbReference type="Gene3D" id="1.25.40.20">
    <property type="entry name" value="Ankyrin repeat-containing domain"/>
    <property type="match status" value="1"/>
</dbReference>
<dbReference type="AlphaFoldDB" id="A0A3N4KTT0"/>
<dbReference type="Pfam" id="PF12796">
    <property type="entry name" value="Ank_2"/>
    <property type="match status" value="1"/>
</dbReference>
<dbReference type="SUPFAM" id="SSF48403">
    <property type="entry name" value="Ankyrin repeat"/>
    <property type="match status" value="1"/>
</dbReference>
<dbReference type="PANTHER" id="PTHR24171:SF9">
    <property type="entry name" value="ANKYRIN REPEAT DOMAIN-CONTAINING PROTEIN 39"/>
    <property type="match status" value="1"/>
</dbReference>
<keyword evidence="5" id="KW-1185">Reference proteome</keyword>
<name>A0A3N4KTT0_9PEZI</name>
<accession>A0A3N4KTT0</accession>
<evidence type="ECO:0000256" key="1">
    <source>
        <dbReference type="ARBA" id="ARBA00022737"/>
    </source>
</evidence>
<dbReference type="PANTHER" id="PTHR24171">
    <property type="entry name" value="ANKYRIN REPEAT DOMAIN-CONTAINING PROTEIN 39-RELATED"/>
    <property type="match status" value="1"/>
</dbReference>
<dbReference type="InterPro" id="IPR036770">
    <property type="entry name" value="Ankyrin_rpt-contain_sf"/>
</dbReference>
<dbReference type="InterPro" id="IPR002110">
    <property type="entry name" value="Ankyrin_rpt"/>
</dbReference>